<dbReference type="InterPro" id="IPR018236">
    <property type="entry name" value="SAICAR_synthetase_CS"/>
</dbReference>
<proteinExistence type="inferred from homology"/>
<accession>A0A075MRV5</accession>
<dbReference type="HAMAP" id="MF_00137">
    <property type="entry name" value="SAICAR_synth"/>
    <property type="match status" value="1"/>
</dbReference>
<keyword evidence="5 7" id="KW-0658">Purine biosynthesis</keyword>
<dbReference type="PANTHER" id="PTHR43700">
    <property type="entry name" value="PHOSPHORIBOSYLAMINOIMIDAZOLE-SUCCINOCARBOXAMIDE SYNTHASE"/>
    <property type="match status" value="1"/>
</dbReference>
<dbReference type="STRING" id="1459636.NTE_01843"/>
<evidence type="ECO:0000313" key="9">
    <source>
        <dbReference type="EMBL" id="AIF83903.1"/>
    </source>
</evidence>
<dbReference type="EC" id="6.3.2.6" evidence="7"/>
<dbReference type="InterPro" id="IPR001636">
    <property type="entry name" value="SAICAR_synth"/>
</dbReference>
<dbReference type="Proteomes" id="UP000028194">
    <property type="component" value="Chromosome"/>
</dbReference>
<dbReference type="GO" id="GO:0005737">
    <property type="term" value="C:cytoplasm"/>
    <property type="evidence" value="ECO:0007669"/>
    <property type="project" value="TreeGrafter"/>
</dbReference>
<evidence type="ECO:0000259" key="8">
    <source>
        <dbReference type="Pfam" id="PF01259"/>
    </source>
</evidence>
<dbReference type="Pfam" id="PF01259">
    <property type="entry name" value="SAICAR_synt"/>
    <property type="match status" value="1"/>
</dbReference>
<gene>
    <name evidence="7" type="primary">purC</name>
    <name evidence="9" type="ORF">NTE_01843</name>
</gene>
<evidence type="ECO:0000256" key="2">
    <source>
        <dbReference type="ARBA" id="ARBA00010190"/>
    </source>
</evidence>
<evidence type="ECO:0000256" key="4">
    <source>
        <dbReference type="ARBA" id="ARBA00022741"/>
    </source>
</evidence>
<dbReference type="GeneID" id="41597607"/>
<dbReference type="GO" id="GO:0004639">
    <property type="term" value="F:phosphoribosylaminoimidazolesuccinocarboxamide synthase activity"/>
    <property type="evidence" value="ECO:0007669"/>
    <property type="project" value="UniProtKB-UniRule"/>
</dbReference>
<dbReference type="PROSITE" id="PS01058">
    <property type="entry name" value="SAICAR_SYNTHETASE_2"/>
    <property type="match status" value="1"/>
</dbReference>
<reference evidence="9 10" key="1">
    <citation type="journal article" date="2014" name="PLoS ONE">
        <title>Genome Sequence of Candidatus Nitrososphaera evergladensis from Group I.1b Enriched from Everglades Soil Reveals Novel Genomic Features of the Ammonia-Oxidizing Archaea.</title>
        <authorList>
            <person name="Zhalnina K.V."/>
            <person name="Dias R."/>
            <person name="Leonard M.T."/>
            <person name="Dorr de Quadros P."/>
            <person name="Camargo F.A."/>
            <person name="Drew J.C."/>
            <person name="Farmerie W.G."/>
            <person name="Daroub S.H."/>
            <person name="Triplett E.W."/>
        </authorList>
    </citation>
    <scope>NUCLEOTIDE SEQUENCE [LARGE SCALE GENOMIC DNA]</scope>
    <source>
        <strain evidence="9 10">SR1</strain>
    </source>
</reference>
<dbReference type="Gene3D" id="3.30.200.20">
    <property type="entry name" value="Phosphorylase Kinase, domain 1"/>
    <property type="match status" value="1"/>
</dbReference>
<evidence type="ECO:0000313" key="10">
    <source>
        <dbReference type="Proteomes" id="UP000028194"/>
    </source>
</evidence>
<dbReference type="OrthoDB" id="10775at2157"/>
<keyword evidence="10" id="KW-1185">Reference proteome</keyword>
<dbReference type="Gene3D" id="3.30.470.20">
    <property type="entry name" value="ATP-grasp fold, B domain"/>
    <property type="match status" value="1"/>
</dbReference>
<dbReference type="NCBIfam" id="TIGR00081">
    <property type="entry name" value="purC"/>
    <property type="match status" value="1"/>
</dbReference>
<keyword evidence="4 7" id="KW-0547">Nucleotide-binding</keyword>
<sequence length="277" mass="31804">MRLIRKGKVKDIYQLDDGNILFHFSDRVSAFDVKMATPIPRKGEVLCRFGEFWFNTLGTPHHMLRVQDKDKMVVKKLTMIPLECVVRGYFYGSFAERFKDHLGKSLPADYKPVMAGKLPRPIFDPTTKSEEHDMPVNKEQAISMGLVSKDDYEFLEKTSISLYEKMSAIVEKAGFIIADVKFEFGRDESGRIVLGDSLGPDEYRLWLKADYQPGRIQEAYDKQLLRDWLIKTGFKAEIDRLAKEGKKPEPPAVAPEIAGELSRRYILAYERISGRTL</sequence>
<keyword evidence="3 7" id="KW-0436">Ligase</keyword>
<dbReference type="RefSeq" id="WP_148700590.1">
    <property type="nucleotide sequence ID" value="NZ_CP007174.1"/>
</dbReference>
<dbReference type="CDD" id="cd01414">
    <property type="entry name" value="SAICAR_synt_Sc"/>
    <property type="match status" value="1"/>
</dbReference>
<dbReference type="SUPFAM" id="SSF56104">
    <property type="entry name" value="SAICAR synthase-like"/>
    <property type="match status" value="1"/>
</dbReference>
<evidence type="ECO:0000256" key="5">
    <source>
        <dbReference type="ARBA" id="ARBA00022755"/>
    </source>
</evidence>
<dbReference type="GO" id="GO:0005524">
    <property type="term" value="F:ATP binding"/>
    <property type="evidence" value="ECO:0007669"/>
    <property type="project" value="UniProtKB-KW"/>
</dbReference>
<dbReference type="AlphaFoldDB" id="A0A075MRV5"/>
<feature type="domain" description="SAICAR synthetase/ADE2 N-terminal" evidence="8">
    <location>
        <begin position="4"/>
        <end position="235"/>
    </location>
</feature>
<protein>
    <recommendedName>
        <fullName evidence="7">Phosphoribosylaminoimidazole-succinocarboxamide synthase</fullName>
        <ecNumber evidence="7">6.3.2.6</ecNumber>
    </recommendedName>
    <alternativeName>
        <fullName evidence="7">SAICAR synthetase</fullName>
    </alternativeName>
</protein>
<comment type="catalytic activity">
    <reaction evidence="7">
        <text>5-amino-1-(5-phospho-D-ribosyl)imidazole-4-carboxylate + L-aspartate + ATP = (2S)-2-[5-amino-1-(5-phospho-beta-D-ribosyl)imidazole-4-carboxamido]succinate + ADP + phosphate + 2 H(+)</text>
        <dbReference type="Rhea" id="RHEA:22628"/>
        <dbReference type="ChEBI" id="CHEBI:15378"/>
        <dbReference type="ChEBI" id="CHEBI:29991"/>
        <dbReference type="ChEBI" id="CHEBI:30616"/>
        <dbReference type="ChEBI" id="CHEBI:43474"/>
        <dbReference type="ChEBI" id="CHEBI:58443"/>
        <dbReference type="ChEBI" id="CHEBI:77657"/>
        <dbReference type="ChEBI" id="CHEBI:456216"/>
        <dbReference type="EC" id="6.3.2.6"/>
    </reaction>
</comment>
<evidence type="ECO:0000256" key="3">
    <source>
        <dbReference type="ARBA" id="ARBA00022598"/>
    </source>
</evidence>
<dbReference type="KEGG" id="nev:NTE_01843"/>
<dbReference type="eggNOG" id="arCOG04421">
    <property type="taxonomic scope" value="Archaea"/>
</dbReference>
<evidence type="ECO:0000256" key="6">
    <source>
        <dbReference type="ARBA" id="ARBA00022840"/>
    </source>
</evidence>
<comment type="similarity">
    <text evidence="2 7">Belongs to the SAICAR synthetase family.</text>
</comment>
<dbReference type="PROSITE" id="PS01057">
    <property type="entry name" value="SAICAR_SYNTHETASE_1"/>
    <property type="match status" value="1"/>
</dbReference>
<dbReference type="GO" id="GO:0006189">
    <property type="term" value="P:'de novo' IMP biosynthetic process"/>
    <property type="evidence" value="ECO:0007669"/>
    <property type="project" value="UniProtKB-UniRule"/>
</dbReference>
<dbReference type="UniPathway" id="UPA00074">
    <property type="reaction ID" value="UER00131"/>
</dbReference>
<name>A0A075MRV5_9ARCH</name>
<dbReference type="HOGENOM" id="CLU_045637_0_1_2"/>
<dbReference type="PANTHER" id="PTHR43700:SF1">
    <property type="entry name" value="PHOSPHORIBOSYLAMINOIMIDAZOLE-SUCCINOCARBOXAMIDE SYNTHASE"/>
    <property type="match status" value="1"/>
</dbReference>
<organism evidence="9 10">
    <name type="scientific">Candidatus Nitrososphaera evergladensis SR1</name>
    <dbReference type="NCBI Taxonomy" id="1459636"/>
    <lineage>
        <taxon>Archaea</taxon>
        <taxon>Nitrososphaerota</taxon>
        <taxon>Nitrososphaeria</taxon>
        <taxon>Nitrososphaerales</taxon>
        <taxon>Nitrososphaeraceae</taxon>
        <taxon>Nitrososphaera</taxon>
    </lineage>
</organism>
<comment type="pathway">
    <text evidence="1 7">Purine metabolism; IMP biosynthesis via de novo pathway; 5-amino-1-(5-phospho-D-ribosyl)imidazole-4-carboxamide from 5-amino-1-(5-phospho-D-ribosyl)imidazole-4-carboxylate: step 1/2.</text>
</comment>
<dbReference type="InterPro" id="IPR028923">
    <property type="entry name" value="SAICAR_synt/ADE2_N"/>
</dbReference>
<evidence type="ECO:0000256" key="1">
    <source>
        <dbReference type="ARBA" id="ARBA00004672"/>
    </source>
</evidence>
<evidence type="ECO:0000256" key="7">
    <source>
        <dbReference type="HAMAP-Rule" id="MF_00137"/>
    </source>
</evidence>
<dbReference type="EMBL" id="CP007174">
    <property type="protein sequence ID" value="AIF83903.1"/>
    <property type="molecule type" value="Genomic_DNA"/>
</dbReference>
<keyword evidence="6 7" id="KW-0067">ATP-binding</keyword>